<evidence type="ECO:0000313" key="4">
    <source>
        <dbReference type="EMBL" id="WDH84477.1"/>
    </source>
</evidence>
<accession>A0AAX3N4C1</accession>
<organism evidence="4 5">
    <name type="scientific">Paenibacillus urinalis</name>
    <dbReference type="NCBI Taxonomy" id="521520"/>
    <lineage>
        <taxon>Bacteria</taxon>
        <taxon>Bacillati</taxon>
        <taxon>Bacillota</taxon>
        <taxon>Bacilli</taxon>
        <taxon>Bacillales</taxon>
        <taxon>Paenibacillaceae</taxon>
        <taxon>Paenibacillus</taxon>
    </lineage>
</organism>
<dbReference type="InterPro" id="IPR057666">
    <property type="entry name" value="DrpA_SLOG"/>
</dbReference>
<dbReference type="Proteomes" id="UP001220962">
    <property type="component" value="Chromosome"/>
</dbReference>
<dbReference type="Pfam" id="PF17782">
    <property type="entry name" value="WHD_DprA"/>
    <property type="match status" value="1"/>
</dbReference>
<dbReference type="AlphaFoldDB" id="A0AAX3N4C1"/>
<feature type="domain" description="DprA winged helix" evidence="3">
    <location>
        <begin position="312"/>
        <end position="364"/>
    </location>
</feature>
<evidence type="ECO:0000259" key="3">
    <source>
        <dbReference type="Pfam" id="PF17782"/>
    </source>
</evidence>
<feature type="domain" description="Smf/DprA SLOG" evidence="2">
    <location>
        <begin position="78"/>
        <end position="287"/>
    </location>
</feature>
<dbReference type="EMBL" id="CP118101">
    <property type="protein sequence ID" value="WDH84477.1"/>
    <property type="molecule type" value="Genomic_DNA"/>
</dbReference>
<dbReference type="InterPro" id="IPR003488">
    <property type="entry name" value="DprA"/>
</dbReference>
<dbReference type="Gene3D" id="1.10.10.10">
    <property type="entry name" value="Winged helix-like DNA-binding domain superfamily/Winged helix DNA-binding domain"/>
    <property type="match status" value="1"/>
</dbReference>
<gene>
    <name evidence="4" type="primary">dprA</name>
    <name evidence="4" type="ORF">PUW23_09805</name>
</gene>
<dbReference type="InterPro" id="IPR041614">
    <property type="entry name" value="DprA_WH"/>
</dbReference>
<dbReference type="NCBIfam" id="TIGR00732">
    <property type="entry name" value="dprA"/>
    <property type="match status" value="1"/>
</dbReference>
<evidence type="ECO:0000259" key="2">
    <source>
        <dbReference type="Pfam" id="PF02481"/>
    </source>
</evidence>
<dbReference type="PANTHER" id="PTHR43022:SF1">
    <property type="entry name" value="PROTEIN SMF"/>
    <property type="match status" value="1"/>
</dbReference>
<dbReference type="PANTHER" id="PTHR43022">
    <property type="entry name" value="PROTEIN SMF"/>
    <property type="match status" value="1"/>
</dbReference>
<dbReference type="RefSeq" id="WP_274359771.1">
    <property type="nucleotide sequence ID" value="NZ_CP118101.1"/>
</dbReference>
<name>A0AAX3N4C1_9BACL</name>
<reference evidence="4" key="1">
    <citation type="submission" date="2023-02" db="EMBL/GenBank/DDBJ databases">
        <title>Pathogen: clinical or host-associated sample.</title>
        <authorList>
            <person name="Hergert J."/>
            <person name="Casey R."/>
            <person name="Wagner J."/>
            <person name="Young E.L."/>
            <person name="Oakeson K.F."/>
        </authorList>
    </citation>
    <scope>NUCLEOTIDE SEQUENCE</scope>
    <source>
        <strain evidence="4">2022CK-00830</strain>
    </source>
</reference>
<proteinExistence type="inferred from homology"/>
<dbReference type="InterPro" id="IPR036388">
    <property type="entry name" value="WH-like_DNA-bd_sf"/>
</dbReference>
<protein>
    <submittedName>
        <fullName evidence="4">DNA-processing protein DprA</fullName>
    </submittedName>
</protein>
<dbReference type="SUPFAM" id="SSF102405">
    <property type="entry name" value="MCP/YpsA-like"/>
    <property type="match status" value="1"/>
</dbReference>
<dbReference type="Gene3D" id="3.40.50.450">
    <property type="match status" value="1"/>
</dbReference>
<dbReference type="GO" id="GO:0009294">
    <property type="term" value="P:DNA-mediated transformation"/>
    <property type="evidence" value="ECO:0007669"/>
    <property type="project" value="InterPro"/>
</dbReference>
<evidence type="ECO:0000313" key="5">
    <source>
        <dbReference type="Proteomes" id="UP001220962"/>
    </source>
</evidence>
<dbReference type="Pfam" id="PF02481">
    <property type="entry name" value="DNA_processg_A"/>
    <property type="match status" value="1"/>
</dbReference>
<comment type="similarity">
    <text evidence="1">Belongs to the DprA/Smf family.</text>
</comment>
<evidence type="ECO:0000256" key="1">
    <source>
        <dbReference type="ARBA" id="ARBA00006525"/>
    </source>
</evidence>
<sequence length="370" mass="40559">MESRYLLLGLHEIDGIGRKTISKLLSSGNLHKDMLKYETQDWIHTGMTKDQALKITERFSEVWIEERIHALSKGRTTQFVTYLDEDYPVFMKETPDPPLVLYLKGNVSLLHHPSIAMVGTRVPSGYGKKVGEILASELSNAGYTIVSGLARGIDSICHEAALKAGGTTIAVLGGGFSHIYPTENHTLANQIEKQGLLVSEYPLHMQPRPGLFPQRNRIIAGLTYGTLVVEADIRSGSLITADAALEAGRDVFAVPGMITSPKSQGTLNLIKQGAKLVTCAEDINEEYAHLIKPRTEERIAAAGSESAMKMMPSLSSEEQMIYDLLEAGPLTLDELVGKLPFDFGHLHSVLLSLIIKKQIMQLPGAIYKLI</sequence>